<accession>A0ABQ4ZGM1</accession>
<name>A0ABQ4ZGM1_9ASTR</name>
<keyword evidence="2" id="KW-1185">Reference proteome</keyword>
<dbReference type="EMBL" id="BQNB010011319">
    <property type="protein sequence ID" value="GJS89030.1"/>
    <property type="molecule type" value="Genomic_DNA"/>
</dbReference>
<dbReference type="Proteomes" id="UP001151760">
    <property type="component" value="Unassembled WGS sequence"/>
</dbReference>
<dbReference type="PANTHER" id="PTHR31286:SF99">
    <property type="entry name" value="DUF4283 DOMAIN-CONTAINING PROTEIN"/>
    <property type="match status" value="1"/>
</dbReference>
<evidence type="ECO:0000313" key="2">
    <source>
        <dbReference type="Proteomes" id="UP001151760"/>
    </source>
</evidence>
<dbReference type="PANTHER" id="PTHR31286">
    <property type="entry name" value="GLYCINE-RICH CELL WALL STRUCTURAL PROTEIN 1.8-LIKE"/>
    <property type="match status" value="1"/>
</dbReference>
<gene>
    <name evidence="1" type="ORF">Tco_0771666</name>
</gene>
<organism evidence="1 2">
    <name type="scientific">Tanacetum coccineum</name>
    <dbReference type="NCBI Taxonomy" id="301880"/>
    <lineage>
        <taxon>Eukaryota</taxon>
        <taxon>Viridiplantae</taxon>
        <taxon>Streptophyta</taxon>
        <taxon>Embryophyta</taxon>
        <taxon>Tracheophyta</taxon>
        <taxon>Spermatophyta</taxon>
        <taxon>Magnoliopsida</taxon>
        <taxon>eudicotyledons</taxon>
        <taxon>Gunneridae</taxon>
        <taxon>Pentapetalae</taxon>
        <taxon>asterids</taxon>
        <taxon>campanulids</taxon>
        <taxon>Asterales</taxon>
        <taxon>Asteraceae</taxon>
        <taxon>Asteroideae</taxon>
        <taxon>Anthemideae</taxon>
        <taxon>Anthemidinae</taxon>
        <taxon>Tanacetum</taxon>
    </lineage>
</organism>
<reference evidence="1" key="2">
    <citation type="submission" date="2022-01" db="EMBL/GenBank/DDBJ databases">
        <authorList>
            <person name="Yamashiro T."/>
            <person name="Shiraishi A."/>
            <person name="Satake H."/>
            <person name="Nakayama K."/>
        </authorList>
    </citation>
    <scope>NUCLEOTIDE SEQUENCE</scope>
</reference>
<sequence length="356" mass="38782">MLAAVPAHDATSIKPPIKLTKPVVILGVSIASKEELIGLVDKIESGTLDDVISGLTIDERQAAYALVLELARGFDYVNSDSDTSSEEPVRVTPGMVSHIDEIIQSVSIQNKPSSYVGAAEGSTPEPSKTKANFRSLSSENLCEGVNCSIPRKVVETGKYGLTRIMMNSKGFFFFQFKTLKGLEDVLENGTWMIRNNLIILKKLSMNTRLCKEELTRIPMWVKIHDVPIQGRSSFARCLIEINANDVLKESLTIGVPLIEGSGDHCPKKVWIPPIVDTPIVEETNDGFQMSKATANVPKKGDTYAGNASKSGLSKVSSLLKNQPLKAIVPPTKECNITMSNSYAALDDESEEDVENV</sequence>
<comment type="caution">
    <text evidence="1">The sequence shown here is derived from an EMBL/GenBank/DDBJ whole genome shotgun (WGS) entry which is preliminary data.</text>
</comment>
<proteinExistence type="predicted"/>
<evidence type="ECO:0000313" key="1">
    <source>
        <dbReference type="EMBL" id="GJS89030.1"/>
    </source>
</evidence>
<protein>
    <submittedName>
        <fullName evidence="1">Zinc knuckle CX2CX4HX4C containing protein</fullName>
    </submittedName>
</protein>
<dbReference type="InterPro" id="IPR040256">
    <property type="entry name" value="At4g02000-like"/>
</dbReference>
<reference evidence="1" key="1">
    <citation type="journal article" date="2022" name="Int. J. Mol. Sci.">
        <title>Draft Genome of Tanacetum Coccineum: Genomic Comparison of Closely Related Tanacetum-Family Plants.</title>
        <authorList>
            <person name="Yamashiro T."/>
            <person name="Shiraishi A."/>
            <person name="Nakayama K."/>
            <person name="Satake H."/>
        </authorList>
    </citation>
    <scope>NUCLEOTIDE SEQUENCE</scope>
</reference>